<dbReference type="AlphaFoldDB" id="A0A212DI35"/>
<evidence type="ECO:0000256" key="4">
    <source>
        <dbReference type="ARBA" id="ARBA00022782"/>
    </source>
</evidence>
<evidence type="ECO:0000256" key="5">
    <source>
        <dbReference type="ARBA" id="ARBA00022871"/>
    </source>
</evidence>
<keyword evidence="2" id="KW-0597">Phosphoprotein</keyword>
<dbReference type="InterPro" id="IPR036770">
    <property type="entry name" value="Ankyrin_rpt-contain_sf"/>
</dbReference>
<reference evidence="10 11" key="1">
    <citation type="journal article" date="2018" name="Mol. Genet. Genomics">
        <title>The red deer Cervus elaphus genome CerEla1.0: sequencing, annotating, genes, and chromosomes.</title>
        <authorList>
            <person name="Bana N.A."/>
            <person name="Nyiri A."/>
            <person name="Nagy J."/>
            <person name="Frank K."/>
            <person name="Nagy T."/>
            <person name="Steger V."/>
            <person name="Schiller M."/>
            <person name="Lakatos P."/>
            <person name="Sugar L."/>
            <person name="Horn P."/>
            <person name="Barta E."/>
            <person name="Orosz L."/>
        </authorList>
    </citation>
    <scope>NUCLEOTIDE SEQUENCE [LARGE SCALE GENOMIC DNA]</scope>
    <source>
        <strain evidence="10">Hungarian</strain>
    </source>
</reference>
<protein>
    <recommendedName>
        <fullName evidence="8">Ankyrin repeat domain-containing protein 49</fullName>
    </recommendedName>
</protein>
<dbReference type="PROSITE" id="PS50088">
    <property type="entry name" value="ANK_REPEAT"/>
    <property type="match status" value="2"/>
</dbReference>
<comment type="caution">
    <text evidence="10">The sequence shown here is derived from an EMBL/GenBank/DDBJ whole genome shotgun (WGS) entry which is preliminary data.</text>
</comment>
<dbReference type="Pfam" id="PF12796">
    <property type="entry name" value="Ank_2"/>
    <property type="match status" value="1"/>
</dbReference>
<name>A0A212DI35_CEREH</name>
<dbReference type="Pfam" id="PF00023">
    <property type="entry name" value="Ank"/>
    <property type="match status" value="1"/>
</dbReference>
<dbReference type="GO" id="GO:0005737">
    <property type="term" value="C:cytoplasm"/>
    <property type="evidence" value="ECO:0007669"/>
    <property type="project" value="TreeGrafter"/>
</dbReference>
<keyword evidence="7" id="KW-0539">Nucleus</keyword>
<dbReference type="SUPFAM" id="SSF48403">
    <property type="entry name" value="Ankyrin repeat"/>
    <property type="match status" value="1"/>
</dbReference>
<comment type="subcellular location">
    <subcellularLocation>
        <location evidence="1">Nucleus</location>
    </subcellularLocation>
</comment>
<proteinExistence type="predicted"/>
<organism evidence="10 11">
    <name type="scientific">Cervus elaphus hippelaphus</name>
    <name type="common">European red deer</name>
    <dbReference type="NCBI Taxonomy" id="46360"/>
    <lineage>
        <taxon>Eukaryota</taxon>
        <taxon>Metazoa</taxon>
        <taxon>Chordata</taxon>
        <taxon>Craniata</taxon>
        <taxon>Vertebrata</taxon>
        <taxon>Euteleostomi</taxon>
        <taxon>Mammalia</taxon>
        <taxon>Eutheria</taxon>
        <taxon>Laurasiatheria</taxon>
        <taxon>Artiodactyla</taxon>
        <taxon>Ruminantia</taxon>
        <taxon>Pecora</taxon>
        <taxon>Cervidae</taxon>
        <taxon>Cervinae</taxon>
        <taxon>Cervus</taxon>
    </lineage>
</organism>
<keyword evidence="3" id="KW-0677">Repeat</keyword>
<accession>A0A212DI35</accession>
<dbReference type="InterPro" id="IPR002110">
    <property type="entry name" value="Ankyrin_rpt"/>
</dbReference>
<evidence type="ECO:0000256" key="9">
    <source>
        <dbReference type="PROSITE-ProRule" id="PRU00023"/>
    </source>
</evidence>
<dbReference type="GO" id="GO:0030154">
    <property type="term" value="P:cell differentiation"/>
    <property type="evidence" value="ECO:0007669"/>
    <property type="project" value="UniProtKB-KW"/>
</dbReference>
<feature type="repeat" description="ANK" evidence="9">
    <location>
        <begin position="177"/>
        <end position="209"/>
    </location>
</feature>
<dbReference type="Gene3D" id="1.25.40.20">
    <property type="entry name" value="Ankyrin repeat-containing domain"/>
    <property type="match status" value="2"/>
</dbReference>
<sequence length="309" mass="35491">MEKEKVNHDKPDPENSLDFSEHFNQLELLETHGHLIPTGTQSLWVGNSDEDEEQDEETEEWYQLQEKKMEKDPSKLLLWAAEKNRNSLDFSEHFNQLELLETHGHLIPTGTQSLWVGNSDEDEEQDEETEEWYQLQEKKMEKDPSKLLLWAAEKNRLTTVRRLLSERATHVNTQDEDKYTPLHRAAYSGHLDVVRELIAHGADVHAVTVDGWTPLHSACKWNNARVASFLLQHDADINAQTKGLLTPLHLAAGNGDSKDTLELLLMNRYIKPGLKNSLEETAFDIARRTGIYHYLFEIVEGCTNCSPQS</sequence>
<gene>
    <name evidence="10" type="ORF">Celaphus_00008821</name>
</gene>
<keyword evidence="4" id="KW-0221">Differentiation</keyword>
<evidence type="ECO:0000256" key="3">
    <source>
        <dbReference type="ARBA" id="ARBA00022737"/>
    </source>
</evidence>
<evidence type="ECO:0000313" key="11">
    <source>
        <dbReference type="Proteomes" id="UP000242450"/>
    </source>
</evidence>
<keyword evidence="6 9" id="KW-0040">ANK repeat</keyword>
<dbReference type="FunFam" id="1.25.40.20:FF:000215">
    <property type="entry name" value="ankyrin repeat domain-containing protein 49"/>
    <property type="match status" value="1"/>
</dbReference>
<evidence type="ECO:0000256" key="8">
    <source>
        <dbReference type="ARBA" id="ARBA00067237"/>
    </source>
</evidence>
<dbReference type="PANTHER" id="PTHR24198:SF165">
    <property type="entry name" value="ANKYRIN REPEAT-CONTAINING PROTEIN-RELATED"/>
    <property type="match status" value="1"/>
</dbReference>
<evidence type="ECO:0000256" key="6">
    <source>
        <dbReference type="ARBA" id="ARBA00023043"/>
    </source>
</evidence>
<evidence type="ECO:0000256" key="7">
    <source>
        <dbReference type="ARBA" id="ARBA00023242"/>
    </source>
</evidence>
<dbReference type="PANTHER" id="PTHR24198">
    <property type="entry name" value="ANKYRIN REPEAT AND PROTEIN KINASE DOMAIN-CONTAINING PROTEIN"/>
    <property type="match status" value="1"/>
</dbReference>
<keyword evidence="11" id="KW-1185">Reference proteome</keyword>
<evidence type="ECO:0000256" key="1">
    <source>
        <dbReference type="ARBA" id="ARBA00004123"/>
    </source>
</evidence>
<evidence type="ECO:0000256" key="2">
    <source>
        <dbReference type="ARBA" id="ARBA00022553"/>
    </source>
</evidence>
<feature type="repeat" description="ANK" evidence="9">
    <location>
        <begin position="210"/>
        <end position="242"/>
    </location>
</feature>
<dbReference type="SMART" id="SM00248">
    <property type="entry name" value="ANK"/>
    <property type="match status" value="4"/>
</dbReference>
<dbReference type="Proteomes" id="UP000242450">
    <property type="component" value="Chromosome 1"/>
</dbReference>
<evidence type="ECO:0000313" key="10">
    <source>
        <dbReference type="EMBL" id="OWK17898.1"/>
    </source>
</evidence>
<keyword evidence="5" id="KW-0744">Spermatogenesis</keyword>
<dbReference type="OrthoDB" id="19174at2759"/>
<dbReference type="PRINTS" id="PR01415">
    <property type="entry name" value="ANKYRIN"/>
</dbReference>
<dbReference type="PROSITE" id="PS50297">
    <property type="entry name" value="ANK_REP_REGION"/>
    <property type="match status" value="2"/>
</dbReference>
<dbReference type="EMBL" id="MKHE01000001">
    <property type="protein sequence ID" value="OWK17898.1"/>
    <property type="molecule type" value="Genomic_DNA"/>
</dbReference>
<dbReference type="GO" id="GO:0007283">
    <property type="term" value="P:spermatogenesis"/>
    <property type="evidence" value="ECO:0007669"/>
    <property type="project" value="UniProtKB-KW"/>
</dbReference>
<dbReference type="GO" id="GO:0005634">
    <property type="term" value="C:nucleus"/>
    <property type="evidence" value="ECO:0007669"/>
    <property type="project" value="UniProtKB-SubCell"/>
</dbReference>